<dbReference type="Pfam" id="PF26377">
    <property type="entry name" value="Ulvan_lyase_2nd"/>
    <property type="match status" value="1"/>
</dbReference>
<dbReference type="InterPro" id="IPR058848">
    <property type="entry name" value="Ulvan_lyase_C"/>
</dbReference>
<keyword evidence="1" id="KW-0812">Transmembrane</keyword>
<sequence>MGKSSIESLTGCYLINQLFLKGISIVLFLTAITVKGQSLQHPIIYTTQQERDFVLEKIKKYDWAESVVSQLHEHVDGALEVHQTHPLIILNRIPAFAVHDHENKEREVGPIAAAHNEVLSLAANAGALYFITQDEKYAQFAADILAVYTDVLSIKTPETTTICGYAFFDPRTTYAPFAVAYDFIYNYLKQKNVKVFDKNKGHLVAFDNTKAQKAIANMVGNVLQEYGKPDVHGKRVSNHPILTAPGALFGILCIEDDMERERLFKTFWEKGTAHQNSFKNTILPMFSGQGIWPESLSYSFMPIITMVLNIVDRVKPEMNVTADYKHVLEGNFLFDYLRHPNRTFVRYGDSKRYNDFTGDLYRYTLNLASRKGYKTLQNKAELALKNSYEANGGHRPNLSTGSIFDNFNLLELFWGQSVPKKMKDSVNLDKATVIVDHAGIALQRNYVDENNETYGLCGIIGGAHYVHSHLTGISMELYGAGYIMAPNAGLPASVPERKIPLHEHYFRLYAGNNTVIVNGSSHGQDEGSWKGKANVWQNKTVNIAAEPKHLEERISKEFNFATQFLDDTVNNAKQERTLSIIRTSATTGYYFDMFRSKSNDENKFHDYVYHNIGDRTQIFTLDNQELTLKKTNRYQNNIGDVVKSPGWRYYEGTQSTKATKKGIKVRFDIEFDNTFMHLFIPEGVSREYTKALAPPTREAKNGYIDKKTQVLAVRQQGEAWDRPYIGIFEPSTQKEASIQKVEPLWDGDKIVGAIIISKVKDSLVSDIIISQDNNNAIYKNEALDLYFKGRFGVVRKTAKAHGTNIVLYIGEGEVLKLGSKELKSNALKRGVIQFDTE</sequence>
<evidence type="ECO:0008006" key="6">
    <source>
        <dbReference type="Google" id="ProtNLM"/>
    </source>
</evidence>
<organism evidence="4 5">
    <name type="scientific">Zobellia amurskyensis</name>
    <dbReference type="NCBI Taxonomy" id="248905"/>
    <lineage>
        <taxon>Bacteria</taxon>
        <taxon>Pseudomonadati</taxon>
        <taxon>Bacteroidota</taxon>
        <taxon>Flavobacteriia</taxon>
        <taxon>Flavobacteriales</taxon>
        <taxon>Flavobacteriaceae</taxon>
        <taxon>Zobellia</taxon>
    </lineage>
</organism>
<accession>A0A7X2ZVZ3</accession>
<dbReference type="AlphaFoldDB" id="A0A7X2ZVZ3"/>
<dbReference type="Gene3D" id="1.50.10.100">
    <property type="entry name" value="Chondroitin AC/alginate lyase"/>
    <property type="match status" value="1"/>
</dbReference>
<keyword evidence="5" id="KW-1185">Reference proteome</keyword>
<dbReference type="Gene3D" id="2.70.98.70">
    <property type="match status" value="1"/>
</dbReference>
<evidence type="ECO:0000256" key="1">
    <source>
        <dbReference type="SAM" id="Phobius"/>
    </source>
</evidence>
<evidence type="ECO:0000259" key="2">
    <source>
        <dbReference type="Pfam" id="PF26374"/>
    </source>
</evidence>
<dbReference type="Proteomes" id="UP000540519">
    <property type="component" value="Unassembled WGS sequence"/>
</dbReference>
<protein>
    <recommendedName>
        <fullName evidence="6">Heparinase II/III-like protein</fullName>
    </recommendedName>
</protein>
<name>A0A7X2ZVZ3_9FLAO</name>
<evidence type="ECO:0000259" key="3">
    <source>
        <dbReference type="Pfam" id="PF26377"/>
    </source>
</evidence>
<dbReference type="Pfam" id="PF26374">
    <property type="entry name" value="Ulvan_lyaseC"/>
    <property type="match status" value="1"/>
</dbReference>
<keyword evidence="1" id="KW-0472">Membrane</keyword>
<feature type="domain" description="Endo-acting ulvan lyase C-terminal" evidence="2">
    <location>
        <begin position="738"/>
        <end position="830"/>
    </location>
</feature>
<reference evidence="4 5" key="1">
    <citation type="journal article" date="2019" name="Mar. Drugs">
        <title>Comparative Genomics and CAZyme Genome Repertoires of Marine Zobellia amurskyensis KMM 3526(T) and Zobellia laminariae KMM 3676(T).</title>
        <authorList>
            <person name="Chernysheva N."/>
            <person name="Bystritskaya E."/>
            <person name="Stenkova A."/>
            <person name="Golovkin I."/>
            <person name="Nedashkovskaya O."/>
            <person name="Isaeva M."/>
        </authorList>
    </citation>
    <scope>NUCLEOTIDE SEQUENCE [LARGE SCALE GENOMIC DNA]</scope>
    <source>
        <strain evidence="4 5">KMM 3526</strain>
    </source>
</reference>
<dbReference type="OrthoDB" id="8732671at2"/>
<evidence type="ECO:0000313" key="4">
    <source>
        <dbReference type="EMBL" id="MUH37412.1"/>
    </source>
</evidence>
<gene>
    <name evidence="4" type="ORF">D9O36_16285</name>
</gene>
<dbReference type="InterPro" id="IPR058849">
    <property type="entry name" value="Ulvan_lyase_2nd"/>
</dbReference>
<keyword evidence="1" id="KW-1133">Transmembrane helix</keyword>
<proteinExistence type="predicted"/>
<dbReference type="RefSeq" id="WP_155600704.1">
    <property type="nucleotide sequence ID" value="NZ_RCNR01000039.1"/>
</dbReference>
<dbReference type="EMBL" id="RCNR01000039">
    <property type="protein sequence ID" value="MUH37412.1"/>
    <property type="molecule type" value="Genomic_DNA"/>
</dbReference>
<feature type="transmembrane region" description="Helical" evidence="1">
    <location>
        <begin position="12"/>
        <end position="34"/>
    </location>
</feature>
<evidence type="ECO:0000313" key="5">
    <source>
        <dbReference type="Proteomes" id="UP000540519"/>
    </source>
</evidence>
<dbReference type="SUPFAM" id="SSF48230">
    <property type="entry name" value="Chondroitin AC/alginate lyase"/>
    <property type="match status" value="1"/>
</dbReference>
<feature type="domain" description="Endo-acting ulvan lyase 2nd" evidence="3">
    <location>
        <begin position="289"/>
        <end position="427"/>
    </location>
</feature>
<dbReference type="InterPro" id="IPR008929">
    <property type="entry name" value="Chondroitin_lyas"/>
</dbReference>
<comment type="caution">
    <text evidence="4">The sequence shown here is derived from an EMBL/GenBank/DDBJ whole genome shotgun (WGS) entry which is preliminary data.</text>
</comment>